<dbReference type="SMART" id="SM00065">
    <property type="entry name" value="GAF"/>
    <property type="match status" value="1"/>
</dbReference>
<dbReference type="InterPro" id="IPR003018">
    <property type="entry name" value="GAF"/>
</dbReference>
<dbReference type="EMBL" id="UOFX01000076">
    <property type="protein sequence ID" value="VAX10618.1"/>
    <property type="molecule type" value="Genomic_DNA"/>
</dbReference>
<dbReference type="PANTHER" id="PTHR45138">
    <property type="entry name" value="REGULATORY COMPONENTS OF SENSORY TRANSDUCTION SYSTEM"/>
    <property type="match status" value="1"/>
</dbReference>
<dbReference type="InterPro" id="IPR029787">
    <property type="entry name" value="Nucleotide_cyclase"/>
</dbReference>
<dbReference type="AlphaFoldDB" id="A0A3B1BGW4"/>
<dbReference type="Pfam" id="PF00990">
    <property type="entry name" value="GGDEF"/>
    <property type="match status" value="1"/>
</dbReference>
<dbReference type="SMART" id="SM00267">
    <property type="entry name" value="GGDEF"/>
    <property type="match status" value="1"/>
</dbReference>
<dbReference type="FunFam" id="3.30.70.270:FF:000001">
    <property type="entry name" value="Diguanylate cyclase domain protein"/>
    <property type="match status" value="1"/>
</dbReference>
<sequence length="454" mass="50182">MSKIMIIGAGAGGTSLLLILHEYKGVDVTGIVDICDDAPGLKLAREMGIPAGNDYQKLMEQIDINIIINASGNDLISRDLDGLKANKELEIIEGHSAKILFKLVDERRKSEEKVKHRLKEHEALYKIGIMLTSSESEDELLHTILECATELTHTPAGSIALYDETDGSMEVMSFYGFSDGYTSKLNWTIRQGGLTEYILNRDEPVVIENIDTFDGADGSSIQVEGIKSLIAMPLVVERKTIGIIYVDDFVPRCFSEENKSILTLLATQAAIAIEKMQLFERVKKLAVTDGLTGLFNHRHFVSSLRVERQRAARYGHSLSVLMIDVDHFKNYNDANGHLRGNEALKGVTCAMRGVTRSMDVLARYGGEEFAVILAEANKKMARQTAERICRTVASRSIYGEEQQPLKKLTVSVGVATFPDDATTGSVLVGMADRALYEAKQQGRNRVVSYSKDLE</sequence>
<protein>
    <submittedName>
        <fullName evidence="2">GGDEF domain protein</fullName>
    </submittedName>
</protein>
<evidence type="ECO:0000259" key="1">
    <source>
        <dbReference type="PROSITE" id="PS50887"/>
    </source>
</evidence>
<evidence type="ECO:0000313" key="2">
    <source>
        <dbReference type="EMBL" id="VAX10618.1"/>
    </source>
</evidence>
<dbReference type="GO" id="GO:0005886">
    <property type="term" value="C:plasma membrane"/>
    <property type="evidence" value="ECO:0007669"/>
    <property type="project" value="TreeGrafter"/>
</dbReference>
<feature type="domain" description="GGDEF" evidence="1">
    <location>
        <begin position="316"/>
        <end position="451"/>
    </location>
</feature>
<name>A0A3B1BGW4_9ZZZZ</name>
<dbReference type="InterPro" id="IPR036291">
    <property type="entry name" value="NAD(P)-bd_dom_sf"/>
</dbReference>
<dbReference type="PANTHER" id="PTHR45138:SF9">
    <property type="entry name" value="DIGUANYLATE CYCLASE DGCM-RELATED"/>
    <property type="match status" value="1"/>
</dbReference>
<proteinExistence type="predicted"/>
<dbReference type="InterPro" id="IPR029016">
    <property type="entry name" value="GAF-like_dom_sf"/>
</dbReference>
<dbReference type="SUPFAM" id="SSF55073">
    <property type="entry name" value="Nucleotide cyclase"/>
    <property type="match status" value="1"/>
</dbReference>
<dbReference type="Pfam" id="PF13185">
    <property type="entry name" value="GAF_2"/>
    <property type="match status" value="1"/>
</dbReference>
<reference evidence="2" key="1">
    <citation type="submission" date="2018-06" db="EMBL/GenBank/DDBJ databases">
        <authorList>
            <person name="Zhirakovskaya E."/>
        </authorList>
    </citation>
    <scope>NUCLEOTIDE SEQUENCE</scope>
</reference>
<dbReference type="CDD" id="cd01949">
    <property type="entry name" value="GGDEF"/>
    <property type="match status" value="1"/>
</dbReference>
<dbReference type="InterPro" id="IPR043128">
    <property type="entry name" value="Rev_trsase/Diguanyl_cyclase"/>
</dbReference>
<dbReference type="NCBIfam" id="TIGR00254">
    <property type="entry name" value="GGDEF"/>
    <property type="match status" value="1"/>
</dbReference>
<dbReference type="Gene3D" id="3.40.50.720">
    <property type="entry name" value="NAD(P)-binding Rossmann-like Domain"/>
    <property type="match status" value="1"/>
</dbReference>
<dbReference type="PROSITE" id="PS50887">
    <property type="entry name" value="GGDEF"/>
    <property type="match status" value="1"/>
</dbReference>
<dbReference type="Gene3D" id="3.30.450.40">
    <property type="match status" value="1"/>
</dbReference>
<dbReference type="InterPro" id="IPR050469">
    <property type="entry name" value="Diguanylate_Cyclase"/>
</dbReference>
<dbReference type="Gene3D" id="3.30.70.270">
    <property type="match status" value="1"/>
</dbReference>
<accession>A0A3B1BGW4</accession>
<dbReference type="GO" id="GO:1902201">
    <property type="term" value="P:negative regulation of bacterial-type flagellum-dependent cell motility"/>
    <property type="evidence" value="ECO:0007669"/>
    <property type="project" value="TreeGrafter"/>
</dbReference>
<dbReference type="GO" id="GO:0052621">
    <property type="term" value="F:diguanylate cyclase activity"/>
    <property type="evidence" value="ECO:0007669"/>
    <property type="project" value="TreeGrafter"/>
</dbReference>
<dbReference type="GO" id="GO:0043709">
    <property type="term" value="P:cell adhesion involved in single-species biofilm formation"/>
    <property type="evidence" value="ECO:0007669"/>
    <property type="project" value="TreeGrafter"/>
</dbReference>
<gene>
    <name evidence="2" type="ORF">MNBD_GAMMA26-2365</name>
</gene>
<dbReference type="SUPFAM" id="SSF55781">
    <property type="entry name" value="GAF domain-like"/>
    <property type="match status" value="1"/>
</dbReference>
<dbReference type="InterPro" id="IPR000160">
    <property type="entry name" value="GGDEF_dom"/>
</dbReference>
<organism evidence="2">
    <name type="scientific">hydrothermal vent metagenome</name>
    <dbReference type="NCBI Taxonomy" id="652676"/>
    <lineage>
        <taxon>unclassified sequences</taxon>
        <taxon>metagenomes</taxon>
        <taxon>ecological metagenomes</taxon>
    </lineage>
</organism>
<dbReference type="SUPFAM" id="SSF51735">
    <property type="entry name" value="NAD(P)-binding Rossmann-fold domains"/>
    <property type="match status" value="1"/>
</dbReference>